<feature type="transmembrane region" description="Helical" evidence="1">
    <location>
        <begin position="348"/>
        <end position="368"/>
    </location>
</feature>
<feature type="transmembrane region" description="Helical" evidence="1">
    <location>
        <begin position="227"/>
        <end position="248"/>
    </location>
</feature>
<evidence type="ECO:0008006" key="4">
    <source>
        <dbReference type="Google" id="ProtNLM"/>
    </source>
</evidence>
<feature type="transmembrane region" description="Helical" evidence="1">
    <location>
        <begin position="286"/>
        <end position="305"/>
    </location>
</feature>
<organism evidence="2 3">
    <name type="scientific">Wenyingzhuangia heitensis</name>
    <dbReference type="NCBI Taxonomy" id="1487859"/>
    <lineage>
        <taxon>Bacteria</taxon>
        <taxon>Pseudomonadati</taxon>
        <taxon>Bacteroidota</taxon>
        <taxon>Flavobacteriia</taxon>
        <taxon>Flavobacteriales</taxon>
        <taxon>Flavobacteriaceae</taxon>
        <taxon>Wenyingzhuangia</taxon>
    </lineage>
</organism>
<dbReference type="EMBL" id="JAASQL010000004">
    <property type="protein sequence ID" value="NIJ46178.1"/>
    <property type="molecule type" value="Genomic_DNA"/>
</dbReference>
<gene>
    <name evidence="2" type="ORF">FHR24_002656</name>
</gene>
<evidence type="ECO:0000256" key="1">
    <source>
        <dbReference type="SAM" id="Phobius"/>
    </source>
</evidence>
<feature type="transmembrane region" description="Helical" evidence="1">
    <location>
        <begin position="133"/>
        <end position="153"/>
    </location>
</feature>
<evidence type="ECO:0000313" key="3">
    <source>
        <dbReference type="Proteomes" id="UP000745859"/>
    </source>
</evidence>
<evidence type="ECO:0000313" key="2">
    <source>
        <dbReference type="EMBL" id="NIJ46178.1"/>
    </source>
</evidence>
<keyword evidence="1" id="KW-1133">Transmembrane helix</keyword>
<proteinExistence type="predicted"/>
<keyword evidence="1" id="KW-0472">Membrane</keyword>
<feature type="transmembrane region" description="Helical" evidence="1">
    <location>
        <begin position="109"/>
        <end position="127"/>
    </location>
</feature>
<feature type="transmembrane region" description="Helical" evidence="1">
    <location>
        <begin position="317"/>
        <end position="342"/>
    </location>
</feature>
<sequence>MYKYYFIIVISLSVFYYSFQMTTPPNGRHVSGMTDYYAVSLNFIRNDFSNFFTPETYCLNPQFGPKKNTSLSYWSYTDHKLIGITALDFPINEFNVAILMKVFNTYSPFIYRFYTLLISLIGLFFLFKTALKLTQSILIASATILFCFTVPSYAFYANSFLASPVALSLFFISNYYLSLYYNTKNIQSFFLSILFLTLSSLMRFTFLIFLISYTSTTIIYAIYTRKVYLKELVIVFLAILIVLCYFTYNKYLGYNYGSIFLSSPNYPKNFTQLKTIFLRIITHKSWYYGTLIHFVIFVKALLFIIKHKKGLFIKIKNNYLLTHIVISLLGCSLFFIIGMTQFAYHDYYILDTFFPVILYFLLILASKNKSILEPLIKKKIISYGFAAVVLCFAINYADTSLRKNKTYTINQQIFYNSYLTLDSLHISKNAKILMLGSSGSNLPLAFTHRKGYSILKDKYINIKPNVYKNWEYDYIITKNTDTLPNLFINKNKLIYSNKNYSIYK</sequence>
<dbReference type="Proteomes" id="UP000745859">
    <property type="component" value="Unassembled WGS sequence"/>
</dbReference>
<feature type="transmembrane region" description="Helical" evidence="1">
    <location>
        <begin position="6"/>
        <end position="23"/>
    </location>
</feature>
<dbReference type="RefSeq" id="WP_167189715.1">
    <property type="nucleotide sequence ID" value="NZ_JAASQL010000004.1"/>
</dbReference>
<protein>
    <recommendedName>
        <fullName evidence="4">Dolichyl-phosphate-mannose-protein mannosyltransferase</fullName>
    </recommendedName>
</protein>
<feature type="transmembrane region" description="Helical" evidence="1">
    <location>
        <begin position="160"/>
        <end position="177"/>
    </location>
</feature>
<feature type="transmembrane region" description="Helical" evidence="1">
    <location>
        <begin position="380"/>
        <end position="397"/>
    </location>
</feature>
<accession>A0ABX0UBR9</accession>
<comment type="caution">
    <text evidence="2">The sequence shown here is derived from an EMBL/GenBank/DDBJ whole genome shotgun (WGS) entry which is preliminary data.</text>
</comment>
<name>A0ABX0UBR9_9FLAO</name>
<feature type="transmembrane region" description="Helical" evidence="1">
    <location>
        <begin position="189"/>
        <end position="215"/>
    </location>
</feature>
<keyword evidence="1" id="KW-0812">Transmembrane</keyword>
<reference evidence="2 3" key="1">
    <citation type="submission" date="2020-03" db="EMBL/GenBank/DDBJ databases">
        <title>Genomic Encyclopedia of Type Strains, Phase IV (KMG-IV): sequencing the most valuable type-strain genomes for metagenomic binning, comparative biology and taxonomic classification.</title>
        <authorList>
            <person name="Goeker M."/>
        </authorList>
    </citation>
    <scope>NUCLEOTIDE SEQUENCE [LARGE SCALE GENOMIC DNA]</scope>
    <source>
        <strain evidence="2 3">DSM 101599</strain>
    </source>
</reference>
<keyword evidence="3" id="KW-1185">Reference proteome</keyword>